<dbReference type="Proteomes" id="UP001187192">
    <property type="component" value="Unassembled WGS sequence"/>
</dbReference>
<protein>
    <submittedName>
        <fullName evidence="1">Uncharacterized protein</fullName>
    </submittedName>
</protein>
<keyword evidence="2" id="KW-1185">Reference proteome</keyword>
<reference evidence="1" key="1">
    <citation type="submission" date="2023-07" db="EMBL/GenBank/DDBJ databases">
        <title>draft genome sequence of fig (Ficus carica).</title>
        <authorList>
            <person name="Takahashi T."/>
            <person name="Nishimura K."/>
        </authorList>
    </citation>
    <scope>NUCLEOTIDE SEQUENCE</scope>
</reference>
<organism evidence="1 2">
    <name type="scientific">Ficus carica</name>
    <name type="common">Common fig</name>
    <dbReference type="NCBI Taxonomy" id="3494"/>
    <lineage>
        <taxon>Eukaryota</taxon>
        <taxon>Viridiplantae</taxon>
        <taxon>Streptophyta</taxon>
        <taxon>Embryophyta</taxon>
        <taxon>Tracheophyta</taxon>
        <taxon>Spermatophyta</taxon>
        <taxon>Magnoliopsida</taxon>
        <taxon>eudicotyledons</taxon>
        <taxon>Gunneridae</taxon>
        <taxon>Pentapetalae</taxon>
        <taxon>rosids</taxon>
        <taxon>fabids</taxon>
        <taxon>Rosales</taxon>
        <taxon>Moraceae</taxon>
        <taxon>Ficeae</taxon>
        <taxon>Ficus</taxon>
    </lineage>
</organism>
<evidence type="ECO:0000313" key="2">
    <source>
        <dbReference type="Proteomes" id="UP001187192"/>
    </source>
</evidence>
<sequence length="14" mass="1454">VTGGTKSPCPYDND</sequence>
<accession>A0AA88CJ52</accession>
<name>A0AA88CJ52_FICCA</name>
<dbReference type="EMBL" id="BTGU01005055">
    <property type="protein sequence ID" value="GMN19480.1"/>
    <property type="molecule type" value="Genomic_DNA"/>
</dbReference>
<comment type="caution">
    <text evidence="1">The sequence shown here is derived from an EMBL/GenBank/DDBJ whole genome shotgun (WGS) entry which is preliminary data.</text>
</comment>
<gene>
    <name evidence="1" type="ORF">TIFTF001_046957</name>
</gene>
<evidence type="ECO:0000313" key="1">
    <source>
        <dbReference type="EMBL" id="GMN19480.1"/>
    </source>
</evidence>
<feature type="non-terminal residue" evidence="1">
    <location>
        <position position="1"/>
    </location>
</feature>
<proteinExistence type="predicted"/>